<evidence type="ECO:0000256" key="1">
    <source>
        <dbReference type="SAM" id="SignalP"/>
    </source>
</evidence>
<evidence type="ECO:0000313" key="2">
    <source>
        <dbReference type="EMBL" id="MDF1584951.1"/>
    </source>
</evidence>
<dbReference type="Proteomes" id="UP001301140">
    <property type="component" value="Unassembled WGS sequence"/>
</dbReference>
<sequence>MLSCRSLLGAAALAVTFTVAAPVPQAAAGSQSLIDLIGKLKLHEQQQSIIEPGGTSPGFPSDLERYGWFASDSEDGYLLKQKDLKKTLKQAGIKLQKGFTVQVTDNGSVTSVGKKGKAYAFTADTGGHDQRILFDVYDRHGDLVAEGLRIQLDEGQVAGPKKVKGFELTEGSTTYTFDELVSAFGVYDTAAPNIGWENPIVIAGIESKKGDLDYVIDYDNKTVTFIGASAKKKYDFSIWFNDTYGAENKTYWKVDVKTGKVIASPSA</sequence>
<feature type="signal peptide" evidence="1">
    <location>
        <begin position="1"/>
        <end position="20"/>
    </location>
</feature>
<feature type="chain" id="PRO_5043020217" description="PepSY domain-containing protein" evidence="1">
    <location>
        <begin position="21"/>
        <end position="267"/>
    </location>
</feature>
<dbReference type="EMBL" id="JARGEQ010000006">
    <property type="protein sequence ID" value="MDF1584951.1"/>
    <property type="molecule type" value="Genomic_DNA"/>
</dbReference>
<dbReference type="RefSeq" id="WP_327787359.1">
    <property type="nucleotide sequence ID" value="NZ_JARGEQ010000006.1"/>
</dbReference>
<organism evidence="2 3">
    <name type="scientific">Marinimicrococcus flavescens</name>
    <dbReference type="NCBI Taxonomy" id="3031815"/>
    <lineage>
        <taxon>Bacteria</taxon>
        <taxon>Pseudomonadati</taxon>
        <taxon>Pseudomonadota</taxon>
        <taxon>Alphaproteobacteria</taxon>
        <taxon>Geminicoccales</taxon>
        <taxon>Geminicoccaceae</taxon>
        <taxon>Marinimicrococcus</taxon>
    </lineage>
</organism>
<gene>
    <name evidence="2" type="ORF">PZ740_00965</name>
</gene>
<evidence type="ECO:0000313" key="3">
    <source>
        <dbReference type="Proteomes" id="UP001301140"/>
    </source>
</evidence>
<reference evidence="2 3" key="1">
    <citation type="submission" date="2023-03" db="EMBL/GenBank/DDBJ databases">
        <title>YIM 152171 draft genome.</title>
        <authorList>
            <person name="Yang Z."/>
        </authorList>
    </citation>
    <scope>NUCLEOTIDE SEQUENCE [LARGE SCALE GENOMIC DNA]</scope>
    <source>
        <strain evidence="2 3">YIM 152171</strain>
    </source>
</reference>
<keyword evidence="1" id="KW-0732">Signal</keyword>
<accession>A0AAP3UYC6</accession>
<evidence type="ECO:0008006" key="4">
    <source>
        <dbReference type="Google" id="ProtNLM"/>
    </source>
</evidence>
<proteinExistence type="predicted"/>
<comment type="caution">
    <text evidence="2">The sequence shown here is derived from an EMBL/GenBank/DDBJ whole genome shotgun (WGS) entry which is preliminary data.</text>
</comment>
<dbReference type="AlphaFoldDB" id="A0AAP3UYC6"/>
<name>A0AAP3UYC6_9PROT</name>
<protein>
    <recommendedName>
        <fullName evidence="4">PepSY domain-containing protein</fullName>
    </recommendedName>
</protein>
<keyword evidence="3" id="KW-1185">Reference proteome</keyword>